<organism evidence="1 2">
    <name type="scientific">Dermacentor silvarum</name>
    <name type="common">Tick</name>
    <dbReference type="NCBI Taxonomy" id="543639"/>
    <lineage>
        <taxon>Eukaryota</taxon>
        <taxon>Metazoa</taxon>
        <taxon>Ecdysozoa</taxon>
        <taxon>Arthropoda</taxon>
        <taxon>Chelicerata</taxon>
        <taxon>Arachnida</taxon>
        <taxon>Acari</taxon>
        <taxon>Parasitiformes</taxon>
        <taxon>Ixodida</taxon>
        <taxon>Ixodoidea</taxon>
        <taxon>Ixodidae</taxon>
        <taxon>Rhipicephalinae</taxon>
        <taxon>Dermacentor</taxon>
    </lineage>
</organism>
<reference evidence="1" key="1">
    <citation type="submission" date="2020-05" db="EMBL/GenBank/DDBJ databases">
        <title>Large-scale comparative analyses of tick genomes elucidate their genetic diversity and vector capacities.</title>
        <authorList>
            <person name="Jia N."/>
            <person name="Wang J."/>
            <person name="Shi W."/>
            <person name="Du L."/>
            <person name="Sun Y."/>
            <person name="Zhan W."/>
            <person name="Jiang J."/>
            <person name="Wang Q."/>
            <person name="Zhang B."/>
            <person name="Ji P."/>
            <person name="Sakyi L.B."/>
            <person name="Cui X."/>
            <person name="Yuan T."/>
            <person name="Jiang B."/>
            <person name="Yang W."/>
            <person name="Lam T.T.-Y."/>
            <person name="Chang Q."/>
            <person name="Ding S."/>
            <person name="Wang X."/>
            <person name="Zhu J."/>
            <person name="Ruan X."/>
            <person name="Zhao L."/>
            <person name="Wei J."/>
            <person name="Que T."/>
            <person name="Du C."/>
            <person name="Cheng J."/>
            <person name="Dai P."/>
            <person name="Han X."/>
            <person name="Huang E."/>
            <person name="Gao Y."/>
            <person name="Liu J."/>
            <person name="Shao H."/>
            <person name="Ye R."/>
            <person name="Li L."/>
            <person name="Wei W."/>
            <person name="Wang X."/>
            <person name="Wang C."/>
            <person name="Yang T."/>
            <person name="Huo Q."/>
            <person name="Li W."/>
            <person name="Guo W."/>
            <person name="Chen H."/>
            <person name="Zhou L."/>
            <person name="Ni X."/>
            <person name="Tian J."/>
            <person name="Zhou Y."/>
            <person name="Sheng Y."/>
            <person name="Liu T."/>
            <person name="Pan Y."/>
            <person name="Xia L."/>
            <person name="Li J."/>
            <person name="Zhao F."/>
            <person name="Cao W."/>
        </authorList>
    </citation>
    <scope>NUCLEOTIDE SEQUENCE</scope>
    <source>
        <strain evidence="1">Dsil-2018</strain>
    </source>
</reference>
<keyword evidence="2" id="KW-1185">Reference proteome</keyword>
<name>A0ACB8DIH7_DERSI</name>
<dbReference type="Proteomes" id="UP000821865">
    <property type="component" value="Chromosome 11"/>
</dbReference>
<dbReference type="EMBL" id="CM023480">
    <property type="protein sequence ID" value="KAH7970650.1"/>
    <property type="molecule type" value="Genomic_DNA"/>
</dbReference>
<gene>
    <name evidence="1" type="ORF">HPB49_013111</name>
</gene>
<evidence type="ECO:0000313" key="2">
    <source>
        <dbReference type="Proteomes" id="UP000821865"/>
    </source>
</evidence>
<evidence type="ECO:0000313" key="1">
    <source>
        <dbReference type="EMBL" id="KAH7970650.1"/>
    </source>
</evidence>
<sequence length="202" mass="22646">MKTPTESRLFCLRSLGRRTRRQGRGAVGLQAAGGDELRKRNLRHSQRGQHRQEKDVDEYFKVDVRPVVFHRDGSGVAEGINEWVRAKTTEKISELLDGHLRAREHPGVPHQCHLYFKGAWLTAFEVNETKPFSFYNHGQDDVEVAAMTLHQRLGYATVGELGARAVEVPYAGGRFRMTIVFTNSETGLSAVKSGLKASLVES</sequence>
<proteinExistence type="predicted"/>
<comment type="caution">
    <text evidence="1">The sequence shown here is derived from an EMBL/GenBank/DDBJ whole genome shotgun (WGS) entry which is preliminary data.</text>
</comment>
<accession>A0ACB8DIH7</accession>
<protein>
    <submittedName>
        <fullName evidence="1">Uncharacterized protein</fullName>
    </submittedName>
</protein>